<accession>A0A4C2A0Y9</accession>
<organism evidence="1 2">
    <name type="scientific">Eumeta variegata</name>
    <name type="common">Bagworm moth</name>
    <name type="synonym">Eumeta japonica</name>
    <dbReference type="NCBI Taxonomy" id="151549"/>
    <lineage>
        <taxon>Eukaryota</taxon>
        <taxon>Metazoa</taxon>
        <taxon>Ecdysozoa</taxon>
        <taxon>Arthropoda</taxon>
        <taxon>Hexapoda</taxon>
        <taxon>Insecta</taxon>
        <taxon>Pterygota</taxon>
        <taxon>Neoptera</taxon>
        <taxon>Endopterygota</taxon>
        <taxon>Lepidoptera</taxon>
        <taxon>Glossata</taxon>
        <taxon>Ditrysia</taxon>
        <taxon>Tineoidea</taxon>
        <taxon>Psychidae</taxon>
        <taxon>Oiketicinae</taxon>
        <taxon>Eumeta</taxon>
    </lineage>
</organism>
<gene>
    <name evidence="1" type="ORF">EVAR_68457_1</name>
</gene>
<protein>
    <submittedName>
        <fullName evidence="1">Uncharacterized protein</fullName>
    </submittedName>
</protein>
<reference evidence="1 2" key="1">
    <citation type="journal article" date="2019" name="Commun. Biol.">
        <title>The bagworm genome reveals a unique fibroin gene that provides high tensile strength.</title>
        <authorList>
            <person name="Kono N."/>
            <person name="Nakamura H."/>
            <person name="Ohtoshi R."/>
            <person name="Tomita M."/>
            <person name="Numata K."/>
            <person name="Arakawa K."/>
        </authorList>
    </citation>
    <scope>NUCLEOTIDE SEQUENCE [LARGE SCALE GENOMIC DNA]</scope>
</reference>
<dbReference type="EMBL" id="BGZK01002284">
    <property type="protein sequence ID" value="GBP92557.1"/>
    <property type="molecule type" value="Genomic_DNA"/>
</dbReference>
<evidence type="ECO:0000313" key="1">
    <source>
        <dbReference type="EMBL" id="GBP92557.1"/>
    </source>
</evidence>
<evidence type="ECO:0000313" key="2">
    <source>
        <dbReference type="Proteomes" id="UP000299102"/>
    </source>
</evidence>
<dbReference type="Proteomes" id="UP000299102">
    <property type="component" value="Unassembled WGS sequence"/>
</dbReference>
<name>A0A4C2A0Y9_EUMVA</name>
<proteinExistence type="predicted"/>
<dbReference type="AlphaFoldDB" id="A0A4C2A0Y9"/>
<keyword evidence="2" id="KW-1185">Reference proteome</keyword>
<sequence>MACRFTERSRSRTSRVHERGIAGTVMGVYFTASDTQFITQSGRGRGRRRNLRGDVTSCRAADKIRPLWDKPFRADNASVYNKNIYARRRLHQIAPHQKRHRAVFFS</sequence>
<comment type="caution">
    <text evidence="1">The sequence shown here is derived from an EMBL/GenBank/DDBJ whole genome shotgun (WGS) entry which is preliminary data.</text>
</comment>